<evidence type="ECO:0000313" key="1">
    <source>
        <dbReference type="EMBL" id="BBL09876.1"/>
    </source>
</evidence>
<keyword evidence="2" id="KW-1185">Reference proteome</keyword>
<dbReference type="Proteomes" id="UP000317465">
    <property type="component" value="Chromosome"/>
</dbReference>
<name>A0ACA8QYK1_9BACT</name>
<sequence length="160" mass="18687">MMTEKLQDALNRQIIAELWSANLYLSMSFYFRKQGFDGFAHWMKEQSREETEHACMFADYLIKRGGRNPTLTKVDEVPQSWDSPLDAFRHVYGHECEVSEMIDRLMQTAIEEKDNATQEFLWHFVREQVEEEATAESIAEKIRMVGDAGVLFLDAKLGER</sequence>
<organism evidence="1 2">
    <name type="scientific">Alistipes onderdonkii subsp. vulgaris</name>
    <dbReference type="NCBI Taxonomy" id="2585117"/>
    <lineage>
        <taxon>Bacteria</taxon>
        <taxon>Pseudomonadati</taxon>
        <taxon>Bacteroidota</taxon>
        <taxon>Bacteroidia</taxon>
        <taxon>Bacteroidales</taxon>
        <taxon>Rikenellaceae</taxon>
        <taxon>Alistipes</taxon>
    </lineage>
</organism>
<dbReference type="EMBL" id="AP019737">
    <property type="protein sequence ID" value="BBL09876.1"/>
    <property type="molecule type" value="Genomic_DNA"/>
</dbReference>
<protein>
    <submittedName>
        <fullName evidence="1">Ferritin</fullName>
    </submittedName>
</protein>
<proteinExistence type="predicted"/>
<gene>
    <name evidence="1" type="ORF">A5CPYCFAH4_21000</name>
</gene>
<reference evidence="1 2" key="1">
    <citation type="journal article" date="2020" name="Int. J. Syst. Evol. Microbiol.">
        <title>Alistipes communis sp. nov., Alistipes dispar sp. nov. and Alistipes onderdonkii subsp. vulgaris subsp. nov., isolated from human faeces, and creation of Alistipes onderdonkii subsp. onderdonkii subsp. nov.</title>
        <authorList>
            <person name="Sakamoto M."/>
            <person name="Ikeyama N."/>
            <person name="Ogata Y."/>
            <person name="Suda W."/>
            <person name="Iino T."/>
            <person name="Hattori M."/>
            <person name="Ohkuma M."/>
        </authorList>
    </citation>
    <scope>NUCLEOTIDE SEQUENCE [LARGE SCALE GENOMIC DNA]</scope>
    <source>
        <strain evidence="1 2">5CPYCFAH4</strain>
    </source>
</reference>
<evidence type="ECO:0000313" key="2">
    <source>
        <dbReference type="Proteomes" id="UP000317465"/>
    </source>
</evidence>
<accession>A0ACA8QYK1</accession>